<evidence type="ECO:0000313" key="2">
    <source>
        <dbReference type="EMBL" id="MED6201735.1"/>
    </source>
</evidence>
<proteinExistence type="predicted"/>
<feature type="signal peptide" evidence="1">
    <location>
        <begin position="1"/>
        <end position="18"/>
    </location>
</feature>
<sequence>MGILWLVLEWGYSLVVLPSYSHIDAIVVFDLKERSFSKISVPSVPEQLVRRSANLIVLGECLALDFHDNHKTYIWVMKEYKVQSSWTLMYEIPCCKSEALCLSNGYGTEIILLEHVQLITNMSLS</sequence>
<keyword evidence="3" id="KW-1185">Reference proteome</keyword>
<evidence type="ECO:0008006" key="4">
    <source>
        <dbReference type="Google" id="ProtNLM"/>
    </source>
</evidence>
<evidence type="ECO:0000256" key="1">
    <source>
        <dbReference type="SAM" id="SignalP"/>
    </source>
</evidence>
<evidence type="ECO:0000313" key="3">
    <source>
        <dbReference type="Proteomes" id="UP001341840"/>
    </source>
</evidence>
<gene>
    <name evidence="2" type="ORF">PIB30_098040</name>
</gene>
<organism evidence="2 3">
    <name type="scientific">Stylosanthes scabra</name>
    <dbReference type="NCBI Taxonomy" id="79078"/>
    <lineage>
        <taxon>Eukaryota</taxon>
        <taxon>Viridiplantae</taxon>
        <taxon>Streptophyta</taxon>
        <taxon>Embryophyta</taxon>
        <taxon>Tracheophyta</taxon>
        <taxon>Spermatophyta</taxon>
        <taxon>Magnoliopsida</taxon>
        <taxon>eudicotyledons</taxon>
        <taxon>Gunneridae</taxon>
        <taxon>Pentapetalae</taxon>
        <taxon>rosids</taxon>
        <taxon>fabids</taxon>
        <taxon>Fabales</taxon>
        <taxon>Fabaceae</taxon>
        <taxon>Papilionoideae</taxon>
        <taxon>50 kb inversion clade</taxon>
        <taxon>dalbergioids sensu lato</taxon>
        <taxon>Dalbergieae</taxon>
        <taxon>Pterocarpus clade</taxon>
        <taxon>Stylosanthes</taxon>
    </lineage>
</organism>
<dbReference type="EMBL" id="JASCZI010213915">
    <property type="protein sequence ID" value="MED6201735.1"/>
    <property type="molecule type" value="Genomic_DNA"/>
</dbReference>
<feature type="chain" id="PRO_5046866621" description="F-box associated domain-containing protein" evidence="1">
    <location>
        <begin position="19"/>
        <end position="125"/>
    </location>
</feature>
<name>A0ABU6XW63_9FABA</name>
<dbReference type="Proteomes" id="UP001341840">
    <property type="component" value="Unassembled WGS sequence"/>
</dbReference>
<keyword evidence="1" id="KW-0732">Signal</keyword>
<comment type="caution">
    <text evidence="2">The sequence shown here is derived from an EMBL/GenBank/DDBJ whole genome shotgun (WGS) entry which is preliminary data.</text>
</comment>
<protein>
    <recommendedName>
        <fullName evidence="4">F-box associated domain-containing protein</fullName>
    </recommendedName>
</protein>
<accession>A0ABU6XW63</accession>
<reference evidence="2 3" key="1">
    <citation type="journal article" date="2023" name="Plants (Basel)">
        <title>Bridging the Gap: Combining Genomics and Transcriptomics Approaches to Understand Stylosanthes scabra, an Orphan Legume from the Brazilian Caatinga.</title>
        <authorList>
            <person name="Ferreira-Neto J.R.C."/>
            <person name="da Silva M.D."/>
            <person name="Binneck E."/>
            <person name="de Melo N.F."/>
            <person name="da Silva R.H."/>
            <person name="de Melo A.L.T.M."/>
            <person name="Pandolfi V."/>
            <person name="Bustamante F.O."/>
            <person name="Brasileiro-Vidal A.C."/>
            <person name="Benko-Iseppon A.M."/>
        </authorList>
    </citation>
    <scope>NUCLEOTIDE SEQUENCE [LARGE SCALE GENOMIC DNA]</scope>
    <source>
        <tissue evidence="2">Leaves</tissue>
    </source>
</reference>